<keyword evidence="2 6" id="KW-0489">Methyltransferase</keyword>
<evidence type="ECO:0000256" key="4">
    <source>
        <dbReference type="ARBA" id="ARBA00022691"/>
    </source>
</evidence>
<keyword evidence="4 5" id="KW-0949">S-adenosyl-L-methionine</keyword>
<evidence type="ECO:0000313" key="8">
    <source>
        <dbReference type="EMBL" id="KAL1124393.1"/>
    </source>
</evidence>
<dbReference type="Proteomes" id="UP001558652">
    <property type="component" value="Unassembled WGS sequence"/>
</dbReference>
<dbReference type="GO" id="GO:0032259">
    <property type="term" value="P:methylation"/>
    <property type="evidence" value="ECO:0007669"/>
    <property type="project" value="UniProtKB-KW"/>
</dbReference>
<dbReference type="CDD" id="cd02440">
    <property type="entry name" value="AdoMet_MTases"/>
    <property type="match status" value="1"/>
</dbReference>
<proteinExistence type="inferred from homology"/>
<name>A0ABD0YT83_9HEMI</name>
<comment type="caution">
    <text evidence="8">The sequence shown here is derived from an EMBL/GenBank/DDBJ whole genome shotgun (WGS) entry which is preliminary data.</text>
</comment>
<dbReference type="PANTHER" id="PTHR12315:SF1">
    <property type="entry name" value="RNA 5'-MONOPHOSPHATE METHYLTRANSFERASE"/>
    <property type="match status" value="1"/>
</dbReference>
<dbReference type="PROSITE" id="PS51515">
    <property type="entry name" value="BIN3_SAM"/>
    <property type="match status" value="1"/>
</dbReference>
<dbReference type="SUPFAM" id="SSF53335">
    <property type="entry name" value="S-adenosyl-L-methionine-dependent methyltransferases"/>
    <property type="match status" value="1"/>
</dbReference>
<evidence type="ECO:0000256" key="2">
    <source>
        <dbReference type="ARBA" id="ARBA00022603"/>
    </source>
</evidence>
<feature type="domain" description="Bin3-type SAM" evidence="7">
    <location>
        <begin position="1"/>
        <end position="239"/>
    </location>
</feature>
<evidence type="ECO:0000256" key="6">
    <source>
        <dbReference type="RuleBase" id="RU367087"/>
    </source>
</evidence>
<dbReference type="PANTHER" id="PTHR12315">
    <property type="entry name" value="BICOID-INTERACTING PROTEIN RELATED"/>
    <property type="match status" value="1"/>
</dbReference>
<dbReference type="Pfam" id="PF13679">
    <property type="entry name" value="Methyltransf_32"/>
    <property type="match status" value="1"/>
</dbReference>
<comment type="similarity">
    <text evidence="1 6">Belongs to the methyltransferase superfamily.</text>
</comment>
<dbReference type="InterPro" id="IPR029063">
    <property type="entry name" value="SAM-dependent_MTases_sf"/>
</dbReference>
<evidence type="ECO:0000313" key="9">
    <source>
        <dbReference type="Proteomes" id="UP001558652"/>
    </source>
</evidence>
<dbReference type="InterPro" id="IPR024160">
    <property type="entry name" value="BIN3_SAM-bd_dom"/>
</dbReference>
<dbReference type="InterPro" id="IPR025714">
    <property type="entry name" value="Methyltranfer_dom"/>
</dbReference>
<reference evidence="8 9" key="1">
    <citation type="submission" date="2024-07" db="EMBL/GenBank/DDBJ databases">
        <title>Chromosome-level genome assembly of the water stick insect Ranatra chinensis (Heteroptera: Nepidae).</title>
        <authorList>
            <person name="Liu X."/>
        </authorList>
    </citation>
    <scope>NUCLEOTIDE SEQUENCE [LARGE SCALE GENOMIC DNA]</scope>
    <source>
        <strain evidence="8">Cailab_2021Rc</strain>
        <tissue evidence="8">Muscle</tissue>
    </source>
</reference>
<dbReference type="AlphaFoldDB" id="A0ABD0YT83"/>
<dbReference type="InterPro" id="IPR039772">
    <property type="entry name" value="Bin3-like"/>
</dbReference>
<dbReference type="GO" id="GO:0008171">
    <property type="term" value="F:O-methyltransferase activity"/>
    <property type="evidence" value="ECO:0007669"/>
    <property type="project" value="UniProtKB-UniRule"/>
</dbReference>
<dbReference type="Pfam" id="PF06859">
    <property type="entry name" value="Bin3"/>
    <property type="match status" value="1"/>
</dbReference>
<evidence type="ECO:0000256" key="3">
    <source>
        <dbReference type="ARBA" id="ARBA00022679"/>
    </source>
</evidence>
<dbReference type="InterPro" id="IPR010675">
    <property type="entry name" value="Bin3_C"/>
</dbReference>
<evidence type="ECO:0000259" key="7">
    <source>
        <dbReference type="PROSITE" id="PS51515"/>
    </source>
</evidence>
<evidence type="ECO:0000256" key="1">
    <source>
        <dbReference type="ARBA" id="ARBA00008361"/>
    </source>
</evidence>
<gene>
    <name evidence="8" type="ORF">AAG570_001022</name>
</gene>
<protein>
    <recommendedName>
        <fullName evidence="6">RNA methyltransferase</fullName>
        <ecNumber evidence="6">2.1.1.-</ecNumber>
    </recommendedName>
</protein>
<dbReference type="EC" id="2.1.1.-" evidence="6"/>
<organism evidence="8 9">
    <name type="scientific">Ranatra chinensis</name>
    <dbReference type="NCBI Taxonomy" id="642074"/>
    <lineage>
        <taxon>Eukaryota</taxon>
        <taxon>Metazoa</taxon>
        <taxon>Ecdysozoa</taxon>
        <taxon>Arthropoda</taxon>
        <taxon>Hexapoda</taxon>
        <taxon>Insecta</taxon>
        <taxon>Pterygota</taxon>
        <taxon>Neoptera</taxon>
        <taxon>Paraneoptera</taxon>
        <taxon>Hemiptera</taxon>
        <taxon>Heteroptera</taxon>
        <taxon>Panheteroptera</taxon>
        <taxon>Nepomorpha</taxon>
        <taxon>Nepidae</taxon>
        <taxon>Ranatrinae</taxon>
        <taxon>Ranatra</taxon>
    </lineage>
</organism>
<accession>A0ABD0YT83</accession>
<dbReference type="Gene3D" id="3.40.50.150">
    <property type="entry name" value="Vaccinia Virus protein VP39"/>
    <property type="match status" value="1"/>
</dbReference>
<dbReference type="GO" id="GO:0008173">
    <property type="term" value="F:RNA methyltransferase activity"/>
    <property type="evidence" value="ECO:0007669"/>
    <property type="project" value="UniProtKB-UniRule"/>
</dbReference>
<keyword evidence="3 6" id="KW-0808">Transferase</keyword>
<sequence>MDNSGGNFEPGSAKLGNFINYYSFNPAQNRIKLLPSDLWKTCAPDDPYLCLDVGCNTGELTQALYDFLSVHIKREKLHFLGIDVDNILIERANELNRNLSGVTFSCTDALDIAASKDVTSFLEMHSRECFNVTFLFSVTMWIHLNHGDDGLRRFLKSAASMSEMVVVEPQPWKCYKSAARRMKKLGLDPFPHWHKMEMCQAIENDIMNILVNDCHFQKIFQTQMTTWGRTIYFFKRTEDIIFVS</sequence>
<keyword evidence="9" id="KW-1185">Reference proteome</keyword>
<evidence type="ECO:0000256" key="5">
    <source>
        <dbReference type="PROSITE-ProRule" id="PRU00848"/>
    </source>
</evidence>
<dbReference type="EMBL" id="JBFDAA010000010">
    <property type="protein sequence ID" value="KAL1124393.1"/>
    <property type="molecule type" value="Genomic_DNA"/>
</dbReference>